<dbReference type="Proteomes" id="UP000826271">
    <property type="component" value="Unassembled WGS sequence"/>
</dbReference>
<keyword evidence="2" id="KW-1185">Reference proteome</keyword>
<dbReference type="PANTHER" id="PTHR21477">
    <property type="entry name" value="ZGC:172139"/>
    <property type="match status" value="1"/>
</dbReference>
<dbReference type="Pfam" id="PF09741">
    <property type="entry name" value="DUF2045"/>
    <property type="match status" value="1"/>
</dbReference>
<dbReference type="EMBL" id="WHWC01000008">
    <property type="protein sequence ID" value="KAG8377557.1"/>
    <property type="molecule type" value="Genomic_DNA"/>
</dbReference>
<name>A0AAV6XAX2_9LAMI</name>
<sequence>MLGDKSLTPTRHELLSMVRKHSKLIGKTILEEDSSSDVEMDSRFWRDIIDLYFVRSKESRGRQDDDLVFFVKKMSLQAQRPSDNVDGNSPYFVRRWAPKLDELIAENTINIDWRRSFYLNLIAHTSYSVSVAICSHQVLRQYHTGEGKPLSPIYKEVETTPAYPDICFAVDDFDSTFDAVVSFFFWPSLLEIDISLFLSASIAMKAEKYWIVRHWHSLPLSSASTLNYCSSLLKINDYLGTVTSSFTFDSTVNGFADLQSMNPSYLLDGFN</sequence>
<evidence type="ECO:0000313" key="1">
    <source>
        <dbReference type="EMBL" id="KAG8377557.1"/>
    </source>
</evidence>
<gene>
    <name evidence="1" type="ORF">BUALT_Bualt08G0045500</name>
</gene>
<dbReference type="PANTHER" id="PTHR21477:SF13">
    <property type="entry name" value="KIAA0930"/>
    <property type="match status" value="1"/>
</dbReference>
<dbReference type="AlphaFoldDB" id="A0AAV6XAX2"/>
<comment type="caution">
    <text evidence="1">The sequence shown here is derived from an EMBL/GenBank/DDBJ whole genome shotgun (WGS) entry which is preliminary data.</text>
</comment>
<reference evidence="1" key="1">
    <citation type="submission" date="2019-10" db="EMBL/GenBank/DDBJ databases">
        <authorList>
            <person name="Zhang R."/>
            <person name="Pan Y."/>
            <person name="Wang J."/>
            <person name="Ma R."/>
            <person name="Yu S."/>
        </authorList>
    </citation>
    <scope>NUCLEOTIDE SEQUENCE</scope>
    <source>
        <strain evidence="1">LA-IB0</strain>
        <tissue evidence="1">Leaf</tissue>
    </source>
</reference>
<organism evidence="1 2">
    <name type="scientific">Buddleja alternifolia</name>
    <dbReference type="NCBI Taxonomy" id="168488"/>
    <lineage>
        <taxon>Eukaryota</taxon>
        <taxon>Viridiplantae</taxon>
        <taxon>Streptophyta</taxon>
        <taxon>Embryophyta</taxon>
        <taxon>Tracheophyta</taxon>
        <taxon>Spermatophyta</taxon>
        <taxon>Magnoliopsida</taxon>
        <taxon>eudicotyledons</taxon>
        <taxon>Gunneridae</taxon>
        <taxon>Pentapetalae</taxon>
        <taxon>asterids</taxon>
        <taxon>lamiids</taxon>
        <taxon>Lamiales</taxon>
        <taxon>Scrophulariaceae</taxon>
        <taxon>Buddlejeae</taxon>
        <taxon>Buddleja</taxon>
    </lineage>
</organism>
<proteinExistence type="predicted"/>
<evidence type="ECO:0000313" key="2">
    <source>
        <dbReference type="Proteomes" id="UP000826271"/>
    </source>
</evidence>
<dbReference type="InterPro" id="IPR019141">
    <property type="entry name" value="DUF2045"/>
</dbReference>
<accession>A0AAV6XAX2</accession>
<protein>
    <submittedName>
        <fullName evidence="1">Uncharacterized protein</fullName>
    </submittedName>
</protein>